<evidence type="ECO:0000256" key="3">
    <source>
        <dbReference type="ARBA" id="ARBA00022630"/>
    </source>
</evidence>
<dbReference type="InterPro" id="IPR004136">
    <property type="entry name" value="NMO"/>
</dbReference>
<dbReference type="PANTHER" id="PTHR42747">
    <property type="entry name" value="NITRONATE MONOOXYGENASE-RELATED"/>
    <property type="match status" value="1"/>
</dbReference>
<keyword evidence="6" id="KW-0503">Monooxygenase</keyword>
<keyword evidence="5" id="KW-0560">Oxidoreductase</keyword>
<dbReference type="InterPro" id="IPR013785">
    <property type="entry name" value="Aldolase_TIM"/>
</dbReference>
<comment type="similarity">
    <text evidence="2">Belongs to the nitronate monooxygenase family. NMO class I subfamily.</text>
</comment>
<keyword evidence="4" id="KW-0288">FMN</keyword>
<keyword evidence="8" id="KW-1185">Reference proteome</keyword>
<proteinExistence type="inferred from homology"/>
<keyword evidence="3" id="KW-0285">Flavoprotein</keyword>
<organism evidence="7 8">
    <name type="scientific">Chrysophaeum taylorii</name>
    <dbReference type="NCBI Taxonomy" id="2483200"/>
    <lineage>
        <taxon>Eukaryota</taxon>
        <taxon>Sar</taxon>
        <taxon>Stramenopiles</taxon>
        <taxon>Ochrophyta</taxon>
        <taxon>Pelagophyceae</taxon>
        <taxon>Pelagomonadales</taxon>
        <taxon>Pelagomonadaceae</taxon>
        <taxon>Chrysophaeum</taxon>
    </lineage>
</organism>
<evidence type="ECO:0000256" key="1">
    <source>
        <dbReference type="ARBA" id="ARBA00001917"/>
    </source>
</evidence>
<evidence type="ECO:0000256" key="4">
    <source>
        <dbReference type="ARBA" id="ARBA00022643"/>
    </source>
</evidence>
<evidence type="ECO:0000313" key="8">
    <source>
        <dbReference type="Proteomes" id="UP001230188"/>
    </source>
</evidence>
<comment type="caution">
    <text evidence="7">The sequence shown here is derived from an EMBL/GenBank/DDBJ whole genome shotgun (WGS) entry which is preliminary data.</text>
</comment>
<evidence type="ECO:0000256" key="2">
    <source>
        <dbReference type="ARBA" id="ARBA00009881"/>
    </source>
</evidence>
<protein>
    <recommendedName>
        <fullName evidence="9">2-nitropropane dioxygenase</fullName>
    </recommendedName>
</protein>
<dbReference type="Proteomes" id="UP001230188">
    <property type="component" value="Unassembled WGS sequence"/>
</dbReference>
<name>A0AAD7UN51_9STRA</name>
<dbReference type="SUPFAM" id="SSF51412">
    <property type="entry name" value="Inosine monophosphate dehydrogenase (IMPDH)"/>
    <property type="match status" value="1"/>
</dbReference>
<sequence length="329" mass="34742">MKWPSRRFLDLVGVELPIIQAPMAGANGAAMASAVTRAGGVGSIPMAVGGGVSRLPDERPLNLNYFCHAERARDPHRDAAWRAALGERFTGGEEARRRPFGAADVAFLEELKPEIVSFHFGIPEILRVPPGIIVLATATSVAEAKFLEPHVDAIIAQGWEAGGHRGYFLKDGEMGTLALVPQIVDAVKIPVIAAGGISDGRGIAAAFALGADAVQIGTTYLRTAESTIKYGHRLGEDTVVTNVFSGRPARGLTNRLVEEVGPINPNAPPFPQAAADTAALRAESPLDFGPLWSGQAASLAPPFRSSEDLTHHLATDAQDVLRRLASFAP</sequence>
<accession>A0AAD7UN51</accession>
<evidence type="ECO:0000313" key="7">
    <source>
        <dbReference type="EMBL" id="KAJ8612659.1"/>
    </source>
</evidence>
<dbReference type="CDD" id="cd04730">
    <property type="entry name" value="NPD_like"/>
    <property type="match status" value="1"/>
</dbReference>
<dbReference type="Pfam" id="PF03060">
    <property type="entry name" value="NMO"/>
    <property type="match status" value="1"/>
</dbReference>
<dbReference type="EMBL" id="JAQMWT010000044">
    <property type="protein sequence ID" value="KAJ8612659.1"/>
    <property type="molecule type" value="Genomic_DNA"/>
</dbReference>
<evidence type="ECO:0008006" key="9">
    <source>
        <dbReference type="Google" id="ProtNLM"/>
    </source>
</evidence>
<gene>
    <name evidence="7" type="ORF">CTAYLR_002112</name>
</gene>
<comment type="cofactor">
    <cofactor evidence="1">
        <name>FMN</name>
        <dbReference type="ChEBI" id="CHEBI:58210"/>
    </cofactor>
</comment>
<dbReference type="PANTHER" id="PTHR42747:SF3">
    <property type="entry name" value="NITRONATE MONOOXYGENASE-RELATED"/>
    <property type="match status" value="1"/>
</dbReference>
<dbReference type="AlphaFoldDB" id="A0AAD7UN51"/>
<dbReference type="GO" id="GO:0018580">
    <property type="term" value="F:nitronate monooxygenase activity"/>
    <property type="evidence" value="ECO:0007669"/>
    <property type="project" value="InterPro"/>
</dbReference>
<evidence type="ECO:0000256" key="5">
    <source>
        <dbReference type="ARBA" id="ARBA00023002"/>
    </source>
</evidence>
<evidence type="ECO:0000256" key="6">
    <source>
        <dbReference type="ARBA" id="ARBA00023033"/>
    </source>
</evidence>
<reference evidence="7" key="1">
    <citation type="submission" date="2023-01" db="EMBL/GenBank/DDBJ databases">
        <title>Metagenome sequencing of chrysophaentin producing Chrysophaeum taylorii.</title>
        <authorList>
            <person name="Davison J."/>
            <person name="Bewley C."/>
        </authorList>
    </citation>
    <scope>NUCLEOTIDE SEQUENCE</scope>
    <source>
        <strain evidence="7">NIES-1699</strain>
    </source>
</reference>
<dbReference type="Gene3D" id="3.20.20.70">
    <property type="entry name" value="Aldolase class I"/>
    <property type="match status" value="1"/>
</dbReference>